<dbReference type="SUPFAM" id="SSF54593">
    <property type="entry name" value="Glyoxalase/Bleomycin resistance protein/Dihydroxybiphenyl dioxygenase"/>
    <property type="match status" value="2"/>
</dbReference>
<comment type="catalytic activity">
    <reaction evidence="9">
        <text>(R)-S-lactoylglutathione = methylglyoxal + glutathione</text>
        <dbReference type="Rhea" id="RHEA:19069"/>
        <dbReference type="ChEBI" id="CHEBI:17158"/>
        <dbReference type="ChEBI" id="CHEBI:57474"/>
        <dbReference type="ChEBI" id="CHEBI:57925"/>
        <dbReference type="EC" id="4.4.1.5"/>
    </reaction>
</comment>
<proteinExistence type="inferred from homology"/>
<keyword evidence="7" id="KW-0456">Lyase</keyword>
<protein>
    <recommendedName>
        <fullName evidence="4">lactoylglutathione lyase</fullName>
        <ecNumber evidence="4">4.4.1.5</ecNumber>
    </recommendedName>
    <alternativeName>
        <fullName evidence="8">Glyoxalase I</fullName>
    </alternativeName>
</protein>
<evidence type="ECO:0000256" key="2">
    <source>
        <dbReference type="ARBA" id="ARBA00005008"/>
    </source>
</evidence>
<gene>
    <name evidence="11" type="ORF">SSX86_008402</name>
</gene>
<comment type="pathway">
    <text evidence="2">Secondary metabolite metabolism; methylglyoxal degradation; (R)-lactate from methylglyoxal: step 1/2.</text>
</comment>
<evidence type="ECO:0000313" key="11">
    <source>
        <dbReference type="EMBL" id="KAK9071971.1"/>
    </source>
</evidence>
<organism evidence="11 12">
    <name type="scientific">Deinandra increscens subsp. villosa</name>
    <dbReference type="NCBI Taxonomy" id="3103831"/>
    <lineage>
        <taxon>Eukaryota</taxon>
        <taxon>Viridiplantae</taxon>
        <taxon>Streptophyta</taxon>
        <taxon>Embryophyta</taxon>
        <taxon>Tracheophyta</taxon>
        <taxon>Spermatophyta</taxon>
        <taxon>Magnoliopsida</taxon>
        <taxon>eudicotyledons</taxon>
        <taxon>Gunneridae</taxon>
        <taxon>Pentapetalae</taxon>
        <taxon>asterids</taxon>
        <taxon>campanulids</taxon>
        <taxon>Asterales</taxon>
        <taxon>Asteraceae</taxon>
        <taxon>Asteroideae</taxon>
        <taxon>Heliantheae alliance</taxon>
        <taxon>Madieae</taxon>
        <taxon>Madiinae</taxon>
        <taxon>Deinandra</taxon>
    </lineage>
</organism>
<accession>A0AAP0H4H7</accession>
<keyword evidence="5" id="KW-0479">Metal-binding</keyword>
<dbReference type="PANTHER" id="PTHR46036">
    <property type="entry name" value="LACTOYLGLUTATHIONE LYASE"/>
    <property type="match status" value="1"/>
</dbReference>
<dbReference type="FunFam" id="3.10.180.10:FF:000004">
    <property type="entry name" value="Lactoylglutathione lyase"/>
    <property type="match status" value="1"/>
</dbReference>
<dbReference type="InterPro" id="IPR004360">
    <property type="entry name" value="Glyas_Fos-R_dOase_dom"/>
</dbReference>
<keyword evidence="6" id="KW-0677">Repeat</keyword>
<keyword evidence="12" id="KW-1185">Reference proteome</keyword>
<dbReference type="GO" id="GO:0046872">
    <property type="term" value="F:metal ion binding"/>
    <property type="evidence" value="ECO:0007669"/>
    <property type="project" value="UniProtKB-KW"/>
</dbReference>
<sequence>MVQILPMASTVRPSISSFAATRFGGSISVYNSSSRFNSLRFASGVGPQLQPFGLKDCKIFRQQGNSKSAKTIVNMAQGSTATTQENALEWVKSDKRRMLHVVYRVGDLDRTIKFYTECLGMKLLRKRDIPEERYTNAFLGYGPEDSHFVIELTYSKPSLNYSLGWGINPEYRTDKIGMVAKTVDLIKAKGGTVTREPGTVKGGKSIIAFIEDPDGYKFELIERGPTPEPLCQVMLRVGDLDRSIAFHEKAFGMELLRRRDNPEYKYTIAIMGYGPEDKNAVLELTYNYGVTEYDKGNAYAQIAIGTDDVYKTAEAVKLFGGKITREPGPLPGISTKITACLDPDGWKTVFVDNIDFLKELEG</sequence>
<evidence type="ECO:0000256" key="7">
    <source>
        <dbReference type="ARBA" id="ARBA00023239"/>
    </source>
</evidence>
<evidence type="ECO:0000259" key="10">
    <source>
        <dbReference type="PROSITE" id="PS51819"/>
    </source>
</evidence>
<evidence type="ECO:0000256" key="8">
    <source>
        <dbReference type="ARBA" id="ARBA00030537"/>
    </source>
</evidence>
<dbReference type="EC" id="4.4.1.5" evidence="4"/>
<evidence type="ECO:0000256" key="9">
    <source>
        <dbReference type="ARBA" id="ARBA00048273"/>
    </source>
</evidence>
<comment type="similarity">
    <text evidence="3">Belongs to the glyoxalase I family.</text>
</comment>
<comment type="function">
    <text evidence="1">Catalyzes the conversion of hemimercaptal, formed from methylglyoxal and glutathione, to S-lactoylglutathione.</text>
</comment>
<dbReference type="PANTHER" id="PTHR46036:SF5">
    <property type="entry name" value="LACTOYLGLUTATHIONE LYASE"/>
    <property type="match status" value="1"/>
</dbReference>
<name>A0AAP0H4H7_9ASTR</name>
<evidence type="ECO:0000256" key="4">
    <source>
        <dbReference type="ARBA" id="ARBA00012081"/>
    </source>
</evidence>
<evidence type="ECO:0000256" key="5">
    <source>
        <dbReference type="ARBA" id="ARBA00022723"/>
    </source>
</evidence>
<evidence type="ECO:0000256" key="3">
    <source>
        <dbReference type="ARBA" id="ARBA00010363"/>
    </source>
</evidence>
<dbReference type="PROSITE" id="PS00934">
    <property type="entry name" value="GLYOXALASE_I_1"/>
    <property type="match status" value="1"/>
</dbReference>
<dbReference type="EMBL" id="JBCNJP010000010">
    <property type="protein sequence ID" value="KAK9071971.1"/>
    <property type="molecule type" value="Genomic_DNA"/>
</dbReference>
<comment type="caution">
    <text evidence="11">The sequence shown here is derived from an EMBL/GenBank/DDBJ whole genome shotgun (WGS) entry which is preliminary data.</text>
</comment>
<dbReference type="Gene3D" id="3.10.180.10">
    <property type="entry name" value="2,3-Dihydroxybiphenyl 1,2-Dioxygenase, domain 1"/>
    <property type="match status" value="2"/>
</dbReference>
<dbReference type="InterPro" id="IPR018146">
    <property type="entry name" value="Glyoxalase_1_CS"/>
</dbReference>
<evidence type="ECO:0000256" key="1">
    <source>
        <dbReference type="ARBA" id="ARBA00003610"/>
    </source>
</evidence>
<dbReference type="AlphaFoldDB" id="A0AAP0H4H7"/>
<dbReference type="InterPro" id="IPR029068">
    <property type="entry name" value="Glyas_Bleomycin-R_OHBP_Dase"/>
</dbReference>
<feature type="domain" description="VOC" evidence="10">
    <location>
        <begin position="229"/>
        <end position="353"/>
    </location>
</feature>
<dbReference type="GO" id="GO:0005737">
    <property type="term" value="C:cytoplasm"/>
    <property type="evidence" value="ECO:0007669"/>
    <property type="project" value="TreeGrafter"/>
</dbReference>
<dbReference type="GO" id="GO:0004462">
    <property type="term" value="F:lactoylglutathione lyase activity"/>
    <property type="evidence" value="ECO:0007669"/>
    <property type="project" value="UniProtKB-EC"/>
</dbReference>
<evidence type="ECO:0000313" key="12">
    <source>
        <dbReference type="Proteomes" id="UP001408789"/>
    </source>
</evidence>
<dbReference type="GO" id="GO:0019243">
    <property type="term" value="P:methylglyoxal catabolic process to D-lactate via S-lactoyl-glutathione"/>
    <property type="evidence" value="ECO:0007669"/>
    <property type="project" value="UniProtKB-ARBA"/>
</dbReference>
<evidence type="ECO:0000256" key="6">
    <source>
        <dbReference type="ARBA" id="ARBA00022737"/>
    </source>
</evidence>
<dbReference type="CDD" id="cd16358">
    <property type="entry name" value="GlxI_Ni"/>
    <property type="match status" value="1"/>
</dbReference>
<dbReference type="Proteomes" id="UP001408789">
    <property type="component" value="Unassembled WGS sequence"/>
</dbReference>
<feature type="domain" description="VOC" evidence="10">
    <location>
        <begin position="97"/>
        <end position="223"/>
    </location>
</feature>
<dbReference type="Pfam" id="PF00903">
    <property type="entry name" value="Glyoxalase"/>
    <property type="match status" value="2"/>
</dbReference>
<dbReference type="InterPro" id="IPR037523">
    <property type="entry name" value="VOC_core"/>
</dbReference>
<reference evidence="11 12" key="1">
    <citation type="submission" date="2024-04" db="EMBL/GenBank/DDBJ databases">
        <title>The reference genome of an endangered Asteraceae, Deinandra increscens subsp. villosa, native to the Central Coast of California.</title>
        <authorList>
            <person name="Guilliams M."/>
            <person name="Hasenstab-Lehman K."/>
            <person name="Meyer R."/>
            <person name="Mcevoy S."/>
        </authorList>
    </citation>
    <scope>NUCLEOTIDE SEQUENCE [LARGE SCALE GENOMIC DNA]</scope>
    <source>
        <tissue evidence="11">Leaf</tissue>
    </source>
</reference>
<dbReference type="PROSITE" id="PS51819">
    <property type="entry name" value="VOC"/>
    <property type="match status" value="2"/>
</dbReference>